<dbReference type="GO" id="GO:0051213">
    <property type="term" value="F:dioxygenase activity"/>
    <property type="evidence" value="ECO:0007669"/>
    <property type="project" value="UniProtKB-KW"/>
</dbReference>
<gene>
    <name evidence="2" type="ORF">RI060_29960</name>
</gene>
<evidence type="ECO:0000313" key="2">
    <source>
        <dbReference type="EMBL" id="WND21306.1"/>
    </source>
</evidence>
<accession>A0ABY9UM31</accession>
<keyword evidence="3" id="KW-1185">Reference proteome</keyword>
<protein>
    <submittedName>
        <fullName evidence="2">2OG-Fe dioxygenase family protein</fullName>
    </submittedName>
</protein>
<organism evidence="2 3">
    <name type="scientific">Streptomyces violaceus</name>
    <name type="common">Streptomyces venezuelae</name>
    <dbReference type="NCBI Taxonomy" id="1936"/>
    <lineage>
        <taxon>Bacteria</taxon>
        <taxon>Bacillati</taxon>
        <taxon>Actinomycetota</taxon>
        <taxon>Actinomycetes</taxon>
        <taxon>Kitasatosporales</taxon>
        <taxon>Streptomycetaceae</taxon>
        <taxon>Streptomyces</taxon>
    </lineage>
</organism>
<sequence>MRGFSLGRALRSASDSSSGAYGVRQNNVTGGESGVCSDEGEHLLTVTLSEPGDLLLGDDRSTPHSASPPP</sequence>
<feature type="compositionally biased region" description="Polar residues" evidence="1">
    <location>
        <begin position="13"/>
        <end position="30"/>
    </location>
</feature>
<dbReference type="Gene3D" id="2.60.120.620">
    <property type="entry name" value="q2cbj1_9rhob like domain"/>
    <property type="match status" value="1"/>
</dbReference>
<evidence type="ECO:0000256" key="1">
    <source>
        <dbReference type="SAM" id="MobiDB-lite"/>
    </source>
</evidence>
<proteinExistence type="predicted"/>
<feature type="region of interest" description="Disordered" evidence="1">
    <location>
        <begin position="1"/>
        <end position="70"/>
    </location>
</feature>
<reference evidence="2 3" key="1">
    <citation type="submission" date="2023-09" db="EMBL/GenBank/DDBJ databases">
        <title>The genome sequence of Streptomyces anthocyanicus.</title>
        <authorList>
            <person name="Mo P."/>
        </authorList>
    </citation>
    <scope>NUCLEOTIDE SEQUENCE [LARGE SCALE GENOMIC DNA]</scope>
    <source>
        <strain evidence="2 3">JCM 4387</strain>
    </source>
</reference>
<dbReference type="EMBL" id="CP134213">
    <property type="protein sequence ID" value="WND21306.1"/>
    <property type="molecule type" value="Genomic_DNA"/>
</dbReference>
<dbReference type="InterPro" id="IPR018724">
    <property type="entry name" value="2OG-Fe_dioxygenase"/>
</dbReference>
<name>A0ABY9UM31_STRVL</name>
<keyword evidence="2" id="KW-0223">Dioxygenase</keyword>
<keyword evidence="2" id="KW-0560">Oxidoreductase</keyword>
<dbReference type="Proteomes" id="UP001249394">
    <property type="component" value="Chromosome"/>
</dbReference>
<evidence type="ECO:0000313" key="3">
    <source>
        <dbReference type="Proteomes" id="UP001249394"/>
    </source>
</evidence>
<dbReference type="Pfam" id="PF10014">
    <property type="entry name" value="2OG-Fe_Oxy_2"/>
    <property type="match status" value="1"/>
</dbReference>